<gene>
    <name evidence="1" type="ORF">GTO85_03320</name>
</gene>
<dbReference type="AlphaFoldDB" id="A0A7H9E7X7"/>
<sequence length="119" mass="14034">MIDYKTLRQDKNGIPVRQMYYGIVLKVAIKEKESWTKPNLIDKLKKEVPLPPDLSTFKNPKSKHTIEYLHIDNAIHDLMFRGEAIKHSDRQHYVITDIGKKYIKKMVFILLSMVQSNHK</sequence>
<evidence type="ECO:0000313" key="2">
    <source>
        <dbReference type="Proteomes" id="UP000510660"/>
    </source>
</evidence>
<evidence type="ECO:0000313" key="1">
    <source>
        <dbReference type="EMBL" id="QLL73467.1"/>
    </source>
</evidence>
<name>A0A7H9E7X7_9LACO</name>
<organism evidence="1 2">
    <name type="scientific">Lactobacillus crispatus</name>
    <dbReference type="NCBI Taxonomy" id="47770"/>
    <lineage>
        <taxon>Bacteria</taxon>
        <taxon>Bacillati</taxon>
        <taxon>Bacillota</taxon>
        <taxon>Bacilli</taxon>
        <taxon>Lactobacillales</taxon>
        <taxon>Lactobacillaceae</taxon>
        <taxon>Lactobacillus</taxon>
    </lineage>
</organism>
<dbReference type="EMBL" id="CP047415">
    <property type="protein sequence ID" value="QLL73467.1"/>
    <property type="molecule type" value="Genomic_DNA"/>
</dbReference>
<dbReference type="Proteomes" id="UP000510660">
    <property type="component" value="Chromosome"/>
</dbReference>
<reference evidence="1 2" key="1">
    <citation type="submission" date="2020-01" db="EMBL/GenBank/DDBJ databases">
        <title>Complete and circular genome sequences of six lactobacillus isolates from horses.</title>
        <authorList>
            <person name="Hassan H.M."/>
        </authorList>
    </citation>
    <scope>NUCLEOTIDE SEQUENCE [LARGE SCALE GENOMIC DNA]</scope>
    <source>
        <strain evidence="1 2">1D</strain>
    </source>
</reference>
<proteinExistence type="predicted"/>
<evidence type="ECO:0008006" key="3">
    <source>
        <dbReference type="Google" id="ProtNLM"/>
    </source>
</evidence>
<accession>A0A7H9E7X7</accession>
<protein>
    <recommendedName>
        <fullName evidence="3">Restriction system protein Mrr-like N-terminal domain-containing protein</fullName>
    </recommendedName>
</protein>
<dbReference type="RefSeq" id="WP_180861748.1">
    <property type="nucleotide sequence ID" value="NZ_CP047415.1"/>
</dbReference>